<feature type="region of interest" description="Disordered" evidence="1">
    <location>
        <begin position="1225"/>
        <end position="1302"/>
    </location>
</feature>
<feature type="compositionally biased region" description="Polar residues" evidence="1">
    <location>
        <begin position="273"/>
        <end position="289"/>
    </location>
</feature>
<feature type="compositionally biased region" description="Polar residues" evidence="1">
    <location>
        <begin position="522"/>
        <end position="545"/>
    </location>
</feature>
<feature type="region of interest" description="Disordered" evidence="1">
    <location>
        <begin position="501"/>
        <end position="578"/>
    </location>
</feature>
<feature type="compositionally biased region" description="Pro residues" evidence="1">
    <location>
        <begin position="464"/>
        <end position="482"/>
    </location>
</feature>
<feature type="region of interest" description="Disordered" evidence="1">
    <location>
        <begin position="1318"/>
        <end position="1350"/>
    </location>
</feature>
<feature type="compositionally biased region" description="Low complexity" evidence="1">
    <location>
        <begin position="438"/>
        <end position="453"/>
    </location>
</feature>
<proteinExistence type="predicted"/>
<feature type="region of interest" description="Disordered" evidence="1">
    <location>
        <begin position="1158"/>
        <end position="1191"/>
    </location>
</feature>
<dbReference type="VEuPathDB" id="FungiDB:PSHT_04105"/>
<feature type="compositionally biased region" description="Basic and acidic residues" evidence="1">
    <location>
        <begin position="705"/>
        <end position="720"/>
    </location>
</feature>
<feature type="region of interest" description="Disordered" evidence="1">
    <location>
        <begin position="1099"/>
        <end position="1145"/>
    </location>
</feature>
<dbReference type="EMBL" id="PKSM01000040">
    <property type="protein sequence ID" value="POW19948.1"/>
    <property type="molecule type" value="Genomic_DNA"/>
</dbReference>
<reference evidence="3" key="2">
    <citation type="journal article" date="2018" name="BMC Genomics">
        <title>Genomic insights into host adaptation between the wheat stripe rust pathogen (Puccinia striiformis f. sp. tritici) and the barley stripe rust pathogen (Puccinia striiformis f. sp. hordei).</title>
        <authorList>
            <person name="Xia C."/>
            <person name="Wang M."/>
            <person name="Yin C."/>
            <person name="Cornejo O.E."/>
            <person name="Hulbert S.H."/>
            <person name="Chen X."/>
        </authorList>
    </citation>
    <scope>NUCLEOTIDE SEQUENCE [LARGE SCALE GENOMIC DNA]</scope>
    <source>
        <strain evidence="3">93TX-2</strain>
    </source>
</reference>
<sequence length="1362" mass="148933">MCSSSLVSSIKNSRLLKIPNRRRSHGTACLAEERLRESSVFPAIRFSIRLPQRRKTLSFSQSILSPNLSTAINFNGSNRLDLTLHTGCKRVRRFHSIYPPQPPNATPTWLSSSYTTALVYPARLFSSSQVKEKSSKLFLTNLSSFRKSSSTDLQLSLRLYISSHLRAIIHSAWVDQITISAFQNIPKRKALFIPSIHTASSSECQKLIKFFVFFGDPRLLAYYTNPSENSFKRFLDQLPLSAQQKSPQQIENSLNQINSTSPVKVKNKPLHNSAKQSAGQRNAKNPSRTALASSKLSFSLRTSHYNRHNLLLCTLVSIDHSQHSVYDISNNHAAEEGYPHLEWFLGCFDSWFSLQRQTSPALRSLSIVSSLEFLKLSWNRWAPKLSGAALLPPPPTDELFISLQDFSPLKGRKKKTQRPQKLSSLRCQPNVNSDRFTECSPSEDSFTSSSGSEPDCYTTQVSAPPSPRAPSHPSLTPGPPANLFPGNAGFNARSSGLIASTEEIPAPLTRKTNLLPRLPGPKNSSTRETPIASSGSNCPSNQTLDETPRLLPYSTCPKENPAQSLKRESIKPSSACLQPRADKDLKTLSHDLENQLKELDYKRNQEDLNKIHYQSSLKHLNEIKDLKEFKHRNLDEKLKQSKSAHTKLAKQSDKVQEDLVVMESKCASIQTKFTRDVQQIKKEGERLKTAIRQSKVEIEQLSKANEAKTAKKKELKEKLATRQTELSQKRELGKRTNPDSQPDPSSASDRHSIIQDSETPKPAPMRSHPSQRSTTSPTSPDESQNPATRSSNNYDTATPTSTWLQSQESSPLLQGENLAATMLFHNFTPTTHPLDDAWASDPWSDTIRQNNIRETFISLPNLERSALKDPYPVLRALDTLLPPLPPSPLIDEIFNYCQEITQPPHVSLTSEWIPPVISQVSSPYGAIGQQGSPTRLPANPSTAINQSLFRFPDLTTPIPPSICGGLLTGVGSKRQEDFSRTSSSSSLSQTPGYCSTRSSPASPYAPIGTPAYLNHQRLNELPEDSSESTGDCPFRGSGQDSKGVDAHFSQAGALGQNLVSRRLQSSIASIGGLSGREMAEGFFPTETIVEEGSFGLRRHHSTQSLGGNFPPEAGSLNSIFDVAPETDWPPPARSQRPPASGTALNPSAKAFTFSAARSSPVTGACPTSSVGQQRARGYSQSIIPSSDSRGARRLVLDPKAESDEQVKLRKSLHRSSWSVVVGLKADAAGPPRDPSTTRKISKSSLKEQYDHSGSSARCPSPEKSVLLGSHERISSPASKSVRVSKLTGSPSELASTSSPGQALPAEFTKAACAGLFGPIGDSKTKKSPSAESSPSISPLSTSSSDPASIPPFAAITVLQNGA</sequence>
<feature type="compositionally biased region" description="Polar residues" evidence="1">
    <location>
        <begin position="1286"/>
        <end position="1300"/>
    </location>
</feature>
<accession>A0A2S4WDY2</accession>
<feature type="region of interest" description="Disordered" evidence="1">
    <location>
        <begin position="254"/>
        <end position="289"/>
    </location>
</feature>
<dbReference type="VEuPathDB" id="FungiDB:PSTT_16308"/>
<evidence type="ECO:0000313" key="2">
    <source>
        <dbReference type="EMBL" id="POW19948.1"/>
    </source>
</evidence>
<feature type="compositionally biased region" description="Polar residues" evidence="1">
    <location>
        <begin position="1158"/>
        <end position="1188"/>
    </location>
</feature>
<protein>
    <submittedName>
        <fullName evidence="2">Uncharacterized protein</fullName>
    </submittedName>
</protein>
<reference evidence="3" key="3">
    <citation type="journal article" date="2018" name="Mol. Plant Microbe Interact.">
        <title>Genome sequence resources for the wheat stripe rust pathogen (Puccinia striiformis f. sp. tritici) and the barley stripe rust pathogen (Puccinia striiformis f. sp. hordei).</title>
        <authorList>
            <person name="Xia C."/>
            <person name="Wang M."/>
            <person name="Yin C."/>
            <person name="Cornejo O.E."/>
            <person name="Hulbert S.H."/>
            <person name="Chen X."/>
        </authorList>
    </citation>
    <scope>NUCLEOTIDE SEQUENCE [LARGE SCALE GENOMIC DNA]</scope>
    <source>
        <strain evidence="3">93TX-2</strain>
    </source>
</reference>
<feature type="compositionally biased region" description="Low complexity" evidence="1">
    <location>
        <begin position="1327"/>
        <end position="1350"/>
    </location>
</feature>
<dbReference type="Proteomes" id="UP000238274">
    <property type="component" value="Unassembled WGS sequence"/>
</dbReference>
<gene>
    <name evidence="2" type="ORF">PSHT_04105</name>
</gene>
<name>A0A2S4WDY2_9BASI</name>
<evidence type="ECO:0000313" key="3">
    <source>
        <dbReference type="Proteomes" id="UP000238274"/>
    </source>
</evidence>
<comment type="caution">
    <text evidence="2">The sequence shown here is derived from an EMBL/GenBank/DDBJ whole genome shotgun (WGS) entry which is preliminary data.</text>
</comment>
<feature type="compositionally biased region" description="Low complexity" evidence="1">
    <location>
        <begin position="738"/>
        <end position="747"/>
    </location>
</feature>
<feature type="region of interest" description="Disordered" evidence="1">
    <location>
        <begin position="705"/>
        <end position="811"/>
    </location>
</feature>
<dbReference type="VEuPathDB" id="FungiDB:PSTT_04673"/>
<dbReference type="OrthoDB" id="2499859at2759"/>
<feature type="compositionally biased region" description="Polar residues" evidence="1">
    <location>
        <begin position="781"/>
        <end position="811"/>
    </location>
</feature>
<reference evidence="2 3" key="1">
    <citation type="submission" date="2017-12" db="EMBL/GenBank/DDBJ databases">
        <title>Gene loss provides genomic basis for host adaptation in cereal stripe rust fungi.</title>
        <authorList>
            <person name="Xia C."/>
        </authorList>
    </citation>
    <scope>NUCLEOTIDE SEQUENCE [LARGE SCALE GENOMIC DNA]</scope>
    <source>
        <strain evidence="2 3">93TX-2</strain>
    </source>
</reference>
<evidence type="ECO:0000256" key="1">
    <source>
        <dbReference type="SAM" id="MobiDB-lite"/>
    </source>
</evidence>
<feature type="compositionally biased region" description="Basic and acidic residues" evidence="1">
    <location>
        <begin position="727"/>
        <end position="737"/>
    </location>
</feature>
<keyword evidence="3" id="KW-1185">Reference proteome</keyword>
<feature type="compositionally biased region" description="Polar residues" evidence="1">
    <location>
        <begin position="989"/>
        <end position="1001"/>
    </location>
</feature>
<feature type="region of interest" description="Disordered" evidence="1">
    <location>
        <begin position="433"/>
        <end position="488"/>
    </location>
</feature>
<organism evidence="2 3">
    <name type="scientific">Puccinia striiformis</name>
    <dbReference type="NCBI Taxonomy" id="27350"/>
    <lineage>
        <taxon>Eukaryota</taxon>
        <taxon>Fungi</taxon>
        <taxon>Dikarya</taxon>
        <taxon>Basidiomycota</taxon>
        <taxon>Pucciniomycotina</taxon>
        <taxon>Pucciniomycetes</taxon>
        <taxon>Pucciniales</taxon>
        <taxon>Pucciniaceae</taxon>
        <taxon>Puccinia</taxon>
    </lineage>
</organism>
<feature type="region of interest" description="Disordered" evidence="1">
    <location>
        <begin position="974"/>
        <end position="1045"/>
    </location>
</feature>
<feature type="compositionally biased region" description="Low complexity" evidence="1">
    <location>
        <begin position="767"/>
        <end position="780"/>
    </location>
</feature>